<evidence type="ECO:0000313" key="2">
    <source>
        <dbReference type="EMBL" id="KYK56767.1"/>
    </source>
</evidence>
<reference evidence="2 3" key="1">
    <citation type="journal article" date="2016" name="Sci. Rep.">
        <title>Insights into Adaptations to a Near-Obligate Nematode Endoparasitic Lifestyle from the Finished Genome of Drechmeria coniospora.</title>
        <authorList>
            <person name="Zhang L."/>
            <person name="Zhou Z."/>
            <person name="Guo Q."/>
            <person name="Fokkens L."/>
            <person name="Miskei M."/>
            <person name="Pocsi I."/>
            <person name="Zhang W."/>
            <person name="Chen M."/>
            <person name="Wang L."/>
            <person name="Sun Y."/>
            <person name="Donzelli B.G."/>
            <person name="Gibson D.M."/>
            <person name="Nelson D.R."/>
            <person name="Luo J.G."/>
            <person name="Rep M."/>
            <person name="Liu H."/>
            <person name="Yang S."/>
            <person name="Wang J."/>
            <person name="Krasnoff S.B."/>
            <person name="Xu Y."/>
            <person name="Molnar I."/>
            <person name="Lin M."/>
        </authorList>
    </citation>
    <scope>NUCLEOTIDE SEQUENCE [LARGE SCALE GENOMIC DNA]</scope>
    <source>
        <strain evidence="2 3">ARSEF 6962</strain>
    </source>
</reference>
<feature type="region of interest" description="Disordered" evidence="1">
    <location>
        <begin position="63"/>
        <end position="153"/>
    </location>
</feature>
<comment type="caution">
    <text evidence="2">The sequence shown here is derived from an EMBL/GenBank/DDBJ whole genome shotgun (WGS) entry which is preliminary data.</text>
</comment>
<evidence type="ECO:0000256" key="1">
    <source>
        <dbReference type="SAM" id="MobiDB-lite"/>
    </source>
</evidence>
<name>A0A151GI37_DRECN</name>
<feature type="compositionally biased region" description="Pro residues" evidence="1">
    <location>
        <begin position="134"/>
        <end position="144"/>
    </location>
</feature>
<dbReference type="EMBL" id="LAYC01000002">
    <property type="protein sequence ID" value="KYK56767.1"/>
    <property type="molecule type" value="Genomic_DNA"/>
</dbReference>
<dbReference type="RefSeq" id="XP_040656119.1">
    <property type="nucleotide sequence ID" value="XM_040801086.1"/>
</dbReference>
<dbReference type="GeneID" id="63716416"/>
<gene>
    <name evidence="2" type="ORF">DCS_03773</name>
</gene>
<accession>A0A151GI37</accession>
<dbReference type="AlphaFoldDB" id="A0A151GI37"/>
<dbReference type="InParanoid" id="A0A151GI37"/>
<proteinExistence type="predicted"/>
<feature type="compositionally biased region" description="Low complexity" evidence="1">
    <location>
        <begin position="64"/>
        <end position="73"/>
    </location>
</feature>
<organism evidence="2 3">
    <name type="scientific">Drechmeria coniospora</name>
    <name type="common">Nematophagous fungus</name>
    <name type="synonym">Meria coniospora</name>
    <dbReference type="NCBI Taxonomy" id="98403"/>
    <lineage>
        <taxon>Eukaryota</taxon>
        <taxon>Fungi</taxon>
        <taxon>Dikarya</taxon>
        <taxon>Ascomycota</taxon>
        <taxon>Pezizomycotina</taxon>
        <taxon>Sordariomycetes</taxon>
        <taxon>Hypocreomycetidae</taxon>
        <taxon>Hypocreales</taxon>
        <taxon>Ophiocordycipitaceae</taxon>
        <taxon>Drechmeria</taxon>
    </lineage>
</organism>
<dbReference type="Proteomes" id="UP000076580">
    <property type="component" value="Chromosome 02"/>
</dbReference>
<evidence type="ECO:0000313" key="3">
    <source>
        <dbReference type="Proteomes" id="UP000076580"/>
    </source>
</evidence>
<protein>
    <submittedName>
        <fullName evidence="2">Uncharacterized protein</fullName>
    </submittedName>
</protein>
<keyword evidence="3" id="KW-1185">Reference proteome</keyword>
<sequence length="153" mass="16323">MMQLPPLSTRACTVRLRMRDAVHELFQPTALSGARAQVTCCAVSLRFALPFSSVVATARPDFVAPPAQVQQPQRGPNRPPTRRGCGKEDCSLARRPGTSLPASSVTLTEHNDDGGIKAASNPAPPDPAIDRPMPHPPTTVPPPLCGTSNRVRM</sequence>